<evidence type="ECO:0000256" key="3">
    <source>
        <dbReference type="ARBA" id="ARBA00031484"/>
    </source>
</evidence>
<organism evidence="5 6">
    <name type="scientific">Microvirga brassicacearum</name>
    <dbReference type="NCBI Taxonomy" id="2580413"/>
    <lineage>
        <taxon>Bacteria</taxon>
        <taxon>Pseudomonadati</taxon>
        <taxon>Pseudomonadota</taxon>
        <taxon>Alphaproteobacteria</taxon>
        <taxon>Hyphomicrobiales</taxon>
        <taxon>Methylobacteriaceae</taxon>
        <taxon>Microvirga</taxon>
    </lineage>
</organism>
<protein>
    <recommendedName>
        <fullName evidence="1">Parvulin-like PPIase</fullName>
    </recommendedName>
    <alternativeName>
        <fullName evidence="2">Peptidyl-prolyl cis-trans isomerase plp</fullName>
    </alternativeName>
    <alternativeName>
        <fullName evidence="3">Rotamase plp</fullName>
    </alternativeName>
</protein>
<name>A0A5N3P839_9HYPH</name>
<sequence>MKLSLLREPLLHFVVLGAALFGLYGLVDKKDVEAPTEIVISASRVTALADQFARTWSRPPTEQELHGLLEDYIRDEVFYREGRAAGLDREDVVIRRRVRQKMEFLAEDMAAAEPSDEQLAAYLASNPDLFWSDDRLTFHHVFLSAMRRGRALEDDAKQVAEILARANAPEDAATMADPFLLGEEFRAMSQSDVAGTFGEEFAKRLSAVEPGRWEGPIPSSFGVHFVFVDERAKGNLPRLETVREAVQREWLNAHRIEAEHRLYRTLRDRYQIVVERPPKAEISETAR</sequence>
<dbReference type="Proteomes" id="UP000325684">
    <property type="component" value="Unassembled WGS sequence"/>
</dbReference>
<evidence type="ECO:0000259" key="4">
    <source>
        <dbReference type="Pfam" id="PF13145"/>
    </source>
</evidence>
<proteinExistence type="predicted"/>
<accession>A0A5N3P839</accession>
<gene>
    <name evidence="5" type="ORF">FEZ63_15830</name>
</gene>
<evidence type="ECO:0000256" key="1">
    <source>
        <dbReference type="ARBA" id="ARBA00018370"/>
    </source>
</evidence>
<reference evidence="5 6" key="1">
    <citation type="journal article" date="2019" name="Microorganisms">
        <title>Genome Insights into the Novel Species Microvirga brassicacearum, a Rapeseed Endophyte with Biotechnological Potential.</title>
        <authorList>
            <person name="Jimenez-Gomez A."/>
            <person name="Saati-Santamaria Z."/>
            <person name="Igual J.M."/>
            <person name="Rivas R."/>
            <person name="Mateos P.F."/>
            <person name="Garcia-Fraile P."/>
        </authorList>
    </citation>
    <scope>NUCLEOTIDE SEQUENCE [LARGE SCALE GENOMIC DNA]</scope>
    <source>
        <strain evidence="5 6">CDVBN77</strain>
    </source>
</reference>
<dbReference type="InterPro" id="IPR046357">
    <property type="entry name" value="PPIase_dom_sf"/>
</dbReference>
<dbReference type="Pfam" id="PF13145">
    <property type="entry name" value="Rotamase_2"/>
    <property type="match status" value="1"/>
</dbReference>
<comment type="caution">
    <text evidence="5">The sequence shown here is derived from an EMBL/GenBank/DDBJ whole genome shotgun (WGS) entry which is preliminary data.</text>
</comment>
<dbReference type="InterPro" id="IPR000297">
    <property type="entry name" value="PPIase_PpiC"/>
</dbReference>
<evidence type="ECO:0000256" key="2">
    <source>
        <dbReference type="ARBA" id="ARBA00030642"/>
    </source>
</evidence>
<evidence type="ECO:0000313" key="5">
    <source>
        <dbReference type="EMBL" id="KAB0265904.1"/>
    </source>
</evidence>
<dbReference type="Gene3D" id="3.10.50.40">
    <property type="match status" value="1"/>
</dbReference>
<evidence type="ECO:0000313" key="6">
    <source>
        <dbReference type="Proteomes" id="UP000325684"/>
    </source>
</evidence>
<dbReference type="EMBL" id="VCMV01000025">
    <property type="protein sequence ID" value="KAB0265904.1"/>
    <property type="molecule type" value="Genomic_DNA"/>
</dbReference>
<keyword evidence="6" id="KW-1185">Reference proteome</keyword>
<dbReference type="RefSeq" id="WP_150946201.1">
    <property type="nucleotide sequence ID" value="NZ_VCMV01000025.1"/>
</dbReference>
<dbReference type="OrthoDB" id="8021426at2"/>
<dbReference type="AlphaFoldDB" id="A0A5N3P839"/>
<keyword evidence="5" id="KW-0413">Isomerase</keyword>
<feature type="domain" description="PpiC" evidence="4">
    <location>
        <begin position="114"/>
        <end position="244"/>
    </location>
</feature>
<dbReference type="GO" id="GO:0003755">
    <property type="term" value="F:peptidyl-prolyl cis-trans isomerase activity"/>
    <property type="evidence" value="ECO:0007669"/>
    <property type="project" value="InterPro"/>
</dbReference>